<feature type="transmembrane region" description="Helical" evidence="7">
    <location>
        <begin position="199"/>
        <end position="216"/>
    </location>
</feature>
<evidence type="ECO:0000256" key="5">
    <source>
        <dbReference type="ARBA" id="ARBA00022989"/>
    </source>
</evidence>
<feature type="transmembrane region" description="Helical" evidence="7">
    <location>
        <begin position="333"/>
        <end position="352"/>
    </location>
</feature>
<dbReference type="PANTHER" id="PTHR10590">
    <property type="entry name" value="SODIUM/NUCLEOSIDE COTRANSPORTER"/>
    <property type="match status" value="1"/>
</dbReference>
<dbReference type="Pfam" id="PF07662">
    <property type="entry name" value="Nucleos_tra2_C"/>
    <property type="match status" value="1"/>
</dbReference>
<evidence type="ECO:0000313" key="12">
    <source>
        <dbReference type="Proteomes" id="UP001233172"/>
    </source>
</evidence>
<feature type="transmembrane region" description="Helical" evidence="7">
    <location>
        <begin position="143"/>
        <end position="163"/>
    </location>
</feature>
<reference evidence="11" key="2">
    <citation type="submission" date="2023-04" db="EMBL/GenBank/DDBJ databases">
        <authorList>
            <person name="Bu L."/>
            <person name="Lu L."/>
            <person name="Laidemitt M.R."/>
            <person name="Zhang S.M."/>
            <person name="Mutuku M."/>
            <person name="Mkoji G."/>
            <person name="Steinauer M."/>
            <person name="Loker E.S."/>
        </authorList>
    </citation>
    <scope>NUCLEOTIDE SEQUENCE</scope>
    <source>
        <strain evidence="11">KasaAsao</strain>
        <tissue evidence="11">Whole Snail</tissue>
    </source>
</reference>
<comment type="similarity">
    <text evidence="2">Belongs to the concentrative nucleoside transporter (CNT) (TC 2.A.41) family.</text>
</comment>
<reference evidence="11" key="1">
    <citation type="journal article" date="2023" name="PLoS Negl. Trop. Dis.">
        <title>A genome sequence for Biomphalaria pfeifferi, the major vector snail for the human-infecting parasite Schistosoma mansoni.</title>
        <authorList>
            <person name="Bu L."/>
            <person name="Lu L."/>
            <person name="Laidemitt M.R."/>
            <person name="Zhang S.M."/>
            <person name="Mutuku M."/>
            <person name="Mkoji G."/>
            <person name="Steinauer M."/>
            <person name="Loker E.S."/>
        </authorList>
    </citation>
    <scope>NUCLEOTIDE SEQUENCE</scope>
    <source>
        <strain evidence="11">KasaAsao</strain>
    </source>
</reference>
<keyword evidence="6 7" id="KW-0472">Membrane</keyword>
<accession>A0AAD8F8H6</accession>
<feature type="transmembrane region" description="Helical" evidence="7">
    <location>
        <begin position="406"/>
        <end position="432"/>
    </location>
</feature>
<dbReference type="Pfam" id="PF07670">
    <property type="entry name" value="Gate"/>
    <property type="match status" value="1"/>
</dbReference>
<comment type="subcellular location">
    <subcellularLocation>
        <location evidence="1">Cell membrane</location>
        <topology evidence="1">Multi-pass membrane protein</topology>
    </subcellularLocation>
</comment>
<organism evidence="11 12">
    <name type="scientific">Biomphalaria pfeifferi</name>
    <name type="common">Bloodfluke planorb</name>
    <name type="synonym">Freshwater snail</name>
    <dbReference type="NCBI Taxonomy" id="112525"/>
    <lineage>
        <taxon>Eukaryota</taxon>
        <taxon>Metazoa</taxon>
        <taxon>Spiralia</taxon>
        <taxon>Lophotrochozoa</taxon>
        <taxon>Mollusca</taxon>
        <taxon>Gastropoda</taxon>
        <taxon>Heterobranchia</taxon>
        <taxon>Euthyneura</taxon>
        <taxon>Panpulmonata</taxon>
        <taxon>Hygrophila</taxon>
        <taxon>Lymnaeoidea</taxon>
        <taxon>Planorbidae</taxon>
        <taxon>Biomphalaria</taxon>
    </lineage>
</organism>
<dbReference type="Pfam" id="PF01773">
    <property type="entry name" value="Nucleos_tra2_N"/>
    <property type="match status" value="1"/>
</dbReference>
<feature type="domain" description="Concentrative nucleoside transporter N-terminal" evidence="8">
    <location>
        <begin position="174"/>
        <end position="248"/>
    </location>
</feature>
<comment type="caution">
    <text evidence="11">The sequence shown here is derived from an EMBL/GenBank/DDBJ whole genome shotgun (WGS) entry which is preliminary data.</text>
</comment>
<dbReference type="EMBL" id="JASAOG010000071">
    <property type="protein sequence ID" value="KAK0055250.1"/>
    <property type="molecule type" value="Genomic_DNA"/>
</dbReference>
<keyword evidence="4 7" id="KW-0812">Transmembrane</keyword>
<feature type="transmembrane region" description="Helical" evidence="7">
    <location>
        <begin position="73"/>
        <end position="92"/>
    </location>
</feature>
<evidence type="ECO:0000256" key="7">
    <source>
        <dbReference type="SAM" id="Phobius"/>
    </source>
</evidence>
<dbReference type="PANTHER" id="PTHR10590:SF4">
    <property type="entry name" value="SOLUTE CARRIER FAMILY 28 MEMBER 3"/>
    <property type="match status" value="1"/>
</dbReference>
<feature type="transmembrane region" description="Helical" evidence="7">
    <location>
        <begin position="358"/>
        <end position="378"/>
    </location>
</feature>
<dbReference type="Proteomes" id="UP001233172">
    <property type="component" value="Unassembled WGS sequence"/>
</dbReference>
<dbReference type="GO" id="GO:0005886">
    <property type="term" value="C:plasma membrane"/>
    <property type="evidence" value="ECO:0007669"/>
    <property type="project" value="UniProtKB-SubCell"/>
</dbReference>
<evidence type="ECO:0000259" key="8">
    <source>
        <dbReference type="Pfam" id="PF01773"/>
    </source>
</evidence>
<feature type="transmembrane region" description="Helical" evidence="7">
    <location>
        <begin position="254"/>
        <end position="278"/>
    </location>
</feature>
<proteinExistence type="inferred from homology"/>
<dbReference type="InterPro" id="IPR002668">
    <property type="entry name" value="CNT_N_dom"/>
</dbReference>
<dbReference type="InterPro" id="IPR011657">
    <property type="entry name" value="CNT_C_dom"/>
</dbReference>
<evidence type="ECO:0000259" key="10">
    <source>
        <dbReference type="Pfam" id="PF07670"/>
    </source>
</evidence>
<protein>
    <submittedName>
        <fullName evidence="11">Solute carrier family 28 member 3</fullName>
    </submittedName>
</protein>
<evidence type="ECO:0000256" key="3">
    <source>
        <dbReference type="ARBA" id="ARBA00022475"/>
    </source>
</evidence>
<sequence length="609" mass="67929">MDNNQETAAVEIEFVSFSNKAAAEERERTDVNTSDECFEEDEENDHRFITKLYLHRTKVIASCGKCSRVLKNAFYFIVLCLYLSYFTYALYLHHGENGVTGLIVITSILFLVLLMKGLSRFDPIDRFSLFRGRHPALVRHSRVFIYLACVIITCVTLVTEVVLVQPKSLISVTGIVAILTIFFLTSTHPHKASISWQPVLLGLFLQYVFALAILRLQGIREMFVWCGDVVKLMVQFSKAGGKFLFGSLYTNEGFVFHLIPLIAFVIAILSILEHLGVLHSLLRILGRFLAFCTGASPAESLNASANIFMGPIDSLMVIRPYLKHVTESELHCLMANAMSTVTGSIIGLYISFGISADHLLAASVMSAPAALAVAKLAVPERSNKTDVIKRTEAMIPVRRYRSVMDAFSSGAVSSFTLAGSILANVTAVVSFMDMINATLRWLGELVNFQNFTLQWICSYLFYPLALSLGVDSSDGHRVAELLGIKVFINELVAYAKLGDFRKNRLKFEDYINHNYTDWYWSDTFENVHLPAWNITLTEGFLSARSEVITTYALCGFANFISVGVIMGCYLVLVPHRKTVVFKYVFRSMVVGHCASFLTACIAGLFLKSS</sequence>
<keyword evidence="12" id="KW-1185">Reference proteome</keyword>
<feature type="domain" description="Nucleoside transporter/FeoB GTPase Gate" evidence="10">
    <location>
        <begin position="256"/>
        <end position="353"/>
    </location>
</feature>
<evidence type="ECO:0000256" key="1">
    <source>
        <dbReference type="ARBA" id="ARBA00004651"/>
    </source>
</evidence>
<keyword evidence="3" id="KW-1003">Cell membrane</keyword>
<dbReference type="AlphaFoldDB" id="A0AAD8F8H6"/>
<evidence type="ECO:0000256" key="2">
    <source>
        <dbReference type="ARBA" id="ARBA00009033"/>
    </source>
</evidence>
<feature type="transmembrane region" description="Helical" evidence="7">
    <location>
        <begin position="452"/>
        <end position="470"/>
    </location>
</feature>
<name>A0AAD8F8H6_BIOPF</name>
<evidence type="ECO:0000313" key="11">
    <source>
        <dbReference type="EMBL" id="KAK0055250.1"/>
    </source>
</evidence>
<dbReference type="GO" id="GO:0005415">
    <property type="term" value="F:nucleoside:sodium symporter activity"/>
    <property type="evidence" value="ECO:0007669"/>
    <property type="project" value="TreeGrafter"/>
</dbReference>
<evidence type="ECO:0000256" key="4">
    <source>
        <dbReference type="ARBA" id="ARBA00022692"/>
    </source>
</evidence>
<feature type="transmembrane region" description="Helical" evidence="7">
    <location>
        <begin position="169"/>
        <end position="187"/>
    </location>
</feature>
<feature type="domain" description="Concentrative nucleoside transporter C-terminal" evidence="9">
    <location>
        <begin position="358"/>
        <end position="603"/>
    </location>
</feature>
<evidence type="ECO:0000259" key="9">
    <source>
        <dbReference type="Pfam" id="PF07662"/>
    </source>
</evidence>
<feature type="transmembrane region" description="Helical" evidence="7">
    <location>
        <begin position="98"/>
        <end position="118"/>
    </location>
</feature>
<dbReference type="InterPro" id="IPR008276">
    <property type="entry name" value="C_nuclsd_transpt"/>
</dbReference>
<feature type="transmembrane region" description="Helical" evidence="7">
    <location>
        <begin position="584"/>
        <end position="606"/>
    </location>
</feature>
<dbReference type="InterPro" id="IPR011642">
    <property type="entry name" value="Gate_dom"/>
</dbReference>
<gene>
    <name evidence="11" type="ORF">Bpfe_015264</name>
</gene>
<evidence type="ECO:0000256" key="6">
    <source>
        <dbReference type="ARBA" id="ARBA00023136"/>
    </source>
</evidence>
<keyword evidence="5 7" id="KW-1133">Transmembrane helix</keyword>
<feature type="transmembrane region" description="Helical" evidence="7">
    <location>
        <begin position="551"/>
        <end position="572"/>
    </location>
</feature>